<evidence type="ECO:0000256" key="2">
    <source>
        <dbReference type="ARBA" id="ARBA00022555"/>
    </source>
</evidence>
<evidence type="ECO:0000256" key="4">
    <source>
        <dbReference type="ARBA" id="ARBA00022884"/>
    </source>
</evidence>
<keyword evidence="3 7" id="KW-0378">Hydrolase</keyword>
<keyword evidence="2" id="KW-0820">tRNA-binding</keyword>
<evidence type="ECO:0000313" key="8">
    <source>
        <dbReference type="Proteomes" id="UP000800097"/>
    </source>
</evidence>
<name>A0A6A6J6V7_WESOR</name>
<feature type="region of interest" description="Disordered" evidence="6">
    <location>
        <begin position="24"/>
        <end position="115"/>
    </location>
</feature>
<protein>
    <recommendedName>
        <fullName evidence="1">peptidyl-tRNA hydrolase</fullName>
        <ecNumber evidence="1">3.1.1.29</ecNumber>
    </recommendedName>
</protein>
<dbReference type="InterPro" id="IPR036416">
    <property type="entry name" value="Pept_tRNA_hydro_sf"/>
</dbReference>
<dbReference type="EMBL" id="ML986523">
    <property type="protein sequence ID" value="KAF2272311.1"/>
    <property type="molecule type" value="Genomic_DNA"/>
</dbReference>
<dbReference type="AlphaFoldDB" id="A0A6A6J6V7"/>
<dbReference type="Gene3D" id="3.40.50.1470">
    <property type="entry name" value="Peptidyl-tRNA hydrolase"/>
    <property type="match status" value="1"/>
</dbReference>
<dbReference type="GO" id="GO:0004045">
    <property type="term" value="F:peptidyl-tRNA hydrolase activity"/>
    <property type="evidence" value="ECO:0007669"/>
    <property type="project" value="UniProtKB-EC"/>
</dbReference>
<dbReference type="Proteomes" id="UP000800097">
    <property type="component" value="Unassembled WGS sequence"/>
</dbReference>
<reference evidence="7" key="1">
    <citation type="journal article" date="2020" name="Stud. Mycol.">
        <title>101 Dothideomycetes genomes: a test case for predicting lifestyles and emergence of pathogens.</title>
        <authorList>
            <person name="Haridas S."/>
            <person name="Albert R."/>
            <person name="Binder M."/>
            <person name="Bloem J."/>
            <person name="Labutti K."/>
            <person name="Salamov A."/>
            <person name="Andreopoulos B."/>
            <person name="Baker S."/>
            <person name="Barry K."/>
            <person name="Bills G."/>
            <person name="Bluhm B."/>
            <person name="Cannon C."/>
            <person name="Castanera R."/>
            <person name="Culley D."/>
            <person name="Daum C."/>
            <person name="Ezra D."/>
            <person name="Gonzalez J."/>
            <person name="Henrissat B."/>
            <person name="Kuo A."/>
            <person name="Liang C."/>
            <person name="Lipzen A."/>
            <person name="Lutzoni F."/>
            <person name="Magnuson J."/>
            <person name="Mondo S."/>
            <person name="Nolan M."/>
            <person name="Ohm R."/>
            <person name="Pangilinan J."/>
            <person name="Park H.-J."/>
            <person name="Ramirez L."/>
            <person name="Alfaro M."/>
            <person name="Sun H."/>
            <person name="Tritt A."/>
            <person name="Yoshinaga Y."/>
            <person name="Zwiers L.-H."/>
            <person name="Turgeon B."/>
            <person name="Goodwin S."/>
            <person name="Spatafora J."/>
            <person name="Crous P."/>
            <person name="Grigoriev I."/>
        </authorList>
    </citation>
    <scope>NUCLEOTIDE SEQUENCE</scope>
    <source>
        <strain evidence="7">CBS 379.55</strain>
    </source>
</reference>
<feature type="compositionally biased region" description="Basic and acidic residues" evidence="6">
    <location>
        <begin position="42"/>
        <end position="64"/>
    </location>
</feature>
<dbReference type="OrthoDB" id="1711136at2759"/>
<dbReference type="RefSeq" id="XP_033649850.1">
    <property type="nucleotide sequence ID" value="XM_033799262.1"/>
</dbReference>
<organism evidence="7 8">
    <name type="scientific">Westerdykella ornata</name>
    <dbReference type="NCBI Taxonomy" id="318751"/>
    <lineage>
        <taxon>Eukaryota</taxon>
        <taxon>Fungi</taxon>
        <taxon>Dikarya</taxon>
        <taxon>Ascomycota</taxon>
        <taxon>Pezizomycotina</taxon>
        <taxon>Dothideomycetes</taxon>
        <taxon>Pleosporomycetidae</taxon>
        <taxon>Pleosporales</taxon>
        <taxon>Sporormiaceae</taxon>
        <taxon>Westerdykella</taxon>
    </lineage>
</organism>
<dbReference type="NCBIfam" id="TIGR00447">
    <property type="entry name" value="pth"/>
    <property type="match status" value="1"/>
</dbReference>
<keyword evidence="8" id="KW-1185">Reference proteome</keyword>
<keyword evidence="4" id="KW-0694">RNA-binding</keyword>
<dbReference type="InterPro" id="IPR018171">
    <property type="entry name" value="Pept_tRNA_hydro_CS"/>
</dbReference>
<dbReference type="PANTHER" id="PTHR17224">
    <property type="entry name" value="PEPTIDYL-TRNA HYDROLASE"/>
    <property type="match status" value="1"/>
</dbReference>
<dbReference type="Pfam" id="PF01195">
    <property type="entry name" value="Pept_tRNA_hydro"/>
    <property type="match status" value="1"/>
</dbReference>
<feature type="compositionally biased region" description="Polar residues" evidence="6">
    <location>
        <begin position="27"/>
        <end position="41"/>
    </location>
</feature>
<evidence type="ECO:0000256" key="3">
    <source>
        <dbReference type="ARBA" id="ARBA00022801"/>
    </source>
</evidence>
<evidence type="ECO:0000313" key="7">
    <source>
        <dbReference type="EMBL" id="KAF2272311.1"/>
    </source>
</evidence>
<evidence type="ECO:0000256" key="6">
    <source>
        <dbReference type="SAM" id="MobiDB-lite"/>
    </source>
</evidence>
<evidence type="ECO:0000256" key="1">
    <source>
        <dbReference type="ARBA" id="ARBA00013260"/>
    </source>
</evidence>
<proteinExistence type="inferred from homology"/>
<feature type="compositionally biased region" description="Low complexity" evidence="6">
    <location>
        <begin position="80"/>
        <end position="97"/>
    </location>
</feature>
<accession>A0A6A6J6V7</accession>
<dbReference type="PANTHER" id="PTHR17224:SF1">
    <property type="entry name" value="PEPTIDYL-TRNA HYDROLASE"/>
    <property type="match status" value="1"/>
</dbReference>
<comment type="similarity">
    <text evidence="5">Belongs to the PTH family.</text>
</comment>
<gene>
    <name evidence="7" type="ORF">EI97DRAFT_437073</name>
</gene>
<dbReference type="SUPFAM" id="SSF53178">
    <property type="entry name" value="Peptidyl-tRNA hydrolase-like"/>
    <property type="match status" value="1"/>
</dbReference>
<sequence>MAMDAFTRAHVLDQAQARARFRIPASASGSESDNVRNCNNTVHERRLRDEEEEESPRISRNEQKRRLKKQRREEQKQRQQAELALIPTISTTTTLLDPRPPSPKDRNPPNILPKNSKVSLSVSAAMPPPSTYHPLLVCSIGNPGPQYASTLHSAGHTILSTIRERGLYQPFASGLSGKVARPDTTTFRFSITGFSKEKAQGLAPGEDDFTLWQSTKLMNVSGPSVAAAWRQFAGQGRFQAEGQTPRLVVVHDELESPLGKVSIKDGASSPRGHNGLKSVQASLGTRVKWWRVGVGIGRPESREPSVVSKYVLRKMTDREERAMDAASLGVLEALRKIADGKA</sequence>
<dbReference type="GO" id="GO:0000049">
    <property type="term" value="F:tRNA binding"/>
    <property type="evidence" value="ECO:0007669"/>
    <property type="project" value="UniProtKB-KW"/>
</dbReference>
<dbReference type="EC" id="3.1.1.29" evidence="1"/>
<dbReference type="InterPro" id="IPR001328">
    <property type="entry name" value="Pept_tRNA_hydro"/>
</dbReference>
<evidence type="ECO:0000256" key="5">
    <source>
        <dbReference type="ARBA" id="ARBA00038063"/>
    </source>
</evidence>
<dbReference type="PROSITE" id="PS01196">
    <property type="entry name" value="PEPT_TRNA_HYDROL_2"/>
    <property type="match status" value="1"/>
</dbReference>
<dbReference type="GeneID" id="54552437"/>